<evidence type="ECO:0008006" key="3">
    <source>
        <dbReference type="Google" id="ProtNLM"/>
    </source>
</evidence>
<evidence type="ECO:0000313" key="2">
    <source>
        <dbReference type="Proteomes" id="UP000051888"/>
    </source>
</evidence>
<dbReference type="PATRIC" id="fig|157838.3.peg.3271"/>
<organism evidence="1 2">
    <name type="scientific">Heyndrickxia shackletonii</name>
    <dbReference type="NCBI Taxonomy" id="157838"/>
    <lineage>
        <taxon>Bacteria</taxon>
        <taxon>Bacillati</taxon>
        <taxon>Bacillota</taxon>
        <taxon>Bacilli</taxon>
        <taxon>Bacillales</taxon>
        <taxon>Bacillaceae</taxon>
        <taxon>Heyndrickxia</taxon>
    </lineage>
</organism>
<dbReference type="OrthoDB" id="165650at2"/>
<proteinExistence type="predicted"/>
<accession>A0A0Q3WY61</accession>
<dbReference type="EMBL" id="LJJC01000004">
    <property type="protein sequence ID" value="KQL54629.1"/>
    <property type="molecule type" value="Genomic_DNA"/>
</dbReference>
<evidence type="ECO:0000313" key="1">
    <source>
        <dbReference type="EMBL" id="KQL54629.1"/>
    </source>
</evidence>
<comment type="caution">
    <text evidence="1">The sequence shown here is derived from an EMBL/GenBank/DDBJ whole genome shotgun (WGS) entry which is preliminary data.</text>
</comment>
<reference evidence="1 2" key="1">
    <citation type="submission" date="2015-09" db="EMBL/GenBank/DDBJ databases">
        <title>Genome sequencing project for genomic taxonomy and phylogenomics of Bacillus-like bacteria.</title>
        <authorList>
            <person name="Liu B."/>
            <person name="Wang J."/>
            <person name="Zhu Y."/>
            <person name="Liu G."/>
            <person name="Chen Q."/>
            <person name="Chen Z."/>
            <person name="Lan J."/>
            <person name="Che J."/>
            <person name="Ge C."/>
            <person name="Shi H."/>
            <person name="Pan Z."/>
            <person name="Liu X."/>
        </authorList>
    </citation>
    <scope>NUCLEOTIDE SEQUENCE [LARGE SCALE GENOMIC DNA]</scope>
    <source>
        <strain evidence="1 2">LMG 18435</strain>
    </source>
</reference>
<dbReference type="RefSeq" id="WP_055740408.1">
    <property type="nucleotide sequence ID" value="NZ_JAAIWL010000003.1"/>
</dbReference>
<sequence length="131" mass="14621">MVKPFIHQVPLQPITPKNTLPKPNQQNKKVESSFSQHFNEALKNNSEKLTISKHASIRMEQRGIKIDQPLWDKIAMKVMEAKQKGVNDSLVLVKDAALIVSAKNNTVITAMDKNEACSQIFTNISGAIIVE</sequence>
<gene>
    <name evidence="1" type="ORF">AN964_14725</name>
</gene>
<dbReference type="Proteomes" id="UP000051888">
    <property type="component" value="Unassembled WGS sequence"/>
</dbReference>
<protein>
    <recommendedName>
        <fullName evidence="3">Flagellar operon protein</fullName>
    </recommendedName>
</protein>
<dbReference type="STRING" id="157838.AN964_14725"/>
<dbReference type="Pfam" id="PF12611">
    <property type="entry name" value="Flagellar_put"/>
    <property type="match status" value="1"/>
</dbReference>
<dbReference type="InterPro" id="IPR013367">
    <property type="entry name" value="Flagellar_put"/>
</dbReference>
<dbReference type="NCBIfam" id="TIGR02530">
    <property type="entry name" value="flg_new"/>
    <property type="match status" value="1"/>
</dbReference>
<name>A0A0Q3WY61_9BACI</name>
<keyword evidence="2" id="KW-1185">Reference proteome</keyword>
<dbReference type="AlphaFoldDB" id="A0A0Q3WY61"/>